<accession>A0AAD8WIL3</accession>
<feature type="compositionally biased region" description="Basic and acidic residues" evidence="1">
    <location>
        <begin position="655"/>
        <end position="664"/>
    </location>
</feature>
<dbReference type="PROSITE" id="PS50006">
    <property type="entry name" value="FHA_DOMAIN"/>
    <property type="match status" value="1"/>
</dbReference>
<dbReference type="Proteomes" id="UP001231189">
    <property type="component" value="Unassembled WGS sequence"/>
</dbReference>
<feature type="domain" description="FHA" evidence="2">
    <location>
        <begin position="30"/>
        <end position="79"/>
    </location>
</feature>
<dbReference type="SUPFAM" id="SSF49879">
    <property type="entry name" value="SMAD/FHA domain"/>
    <property type="match status" value="1"/>
</dbReference>
<evidence type="ECO:0000259" key="2">
    <source>
        <dbReference type="PROSITE" id="PS50006"/>
    </source>
</evidence>
<feature type="region of interest" description="Disordered" evidence="1">
    <location>
        <begin position="414"/>
        <end position="563"/>
    </location>
</feature>
<dbReference type="InterPro" id="IPR008984">
    <property type="entry name" value="SMAD_FHA_dom_sf"/>
</dbReference>
<feature type="compositionally biased region" description="Basic and acidic residues" evidence="1">
    <location>
        <begin position="414"/>
        <end position="425"/>
    </location>
</feature>
<feature type="compositionally biased region" description="Basic and acidic residues" evidence="1">
    <location>
        <begin position="777"/>
        <end position="797"/>
    </location>
</feature>
<dbReference type="Pfam" id="PF00498">
    <property type="entry name" value="FHA"/>
    <property type="match status" value="1"/>
</dbReference>
<feature type="compositionally biased region" description="Basic residues" evidence="1">
    <location>
        <begin position="211"/>
        <end position="221"/>
    </location>
</feature>
<protein>
    <recommendedName>
        <fullName evidence="2">FHA domain-containing protein</fullName>
    </recommendedName>
</protein>
<dbReference type="InterPro" id="IPR000253">
    <property type="entry name" value="FHA_dom"/>
</dbReference>
<proteinExistence type="predicted"/>
<feature type="compositionally biased region" description="Acidic residues" evidence="1">
    <location>
        <begin position="249"/>
        <end position="259"/>
    </location>
</feature>
<dbReference type="InterPro" id="IPR050923">
    <property type="entry name" value="Cell_Proc_Reg/RNA_Proc"/>
</dbReference>
<feature type="compositionally biased region" description="Basic and acidic residues" evidence="1">
    <location>
        <begin position="464"/>
        <end position="476"/>
    </location>
</feature>
<feature type="compositionally biased region" description="Polar residues" evidence="1">
    <location>
        <begin position="799"/>
        <end position="817"/>
    </location>
</feature>
<feature type="compositionally biased region" description="Basic and acidic residues" evidence="1">
    <location>
        <begin position="514"/>
        <end position="531"/>
    </location>
</feature>
<feature type="region of interest" description="Disordered" evidence="1">
    <location>
        <begin position="644"/>
        <end position="671"/>
    </location>
</feature>
<dbReference type="PANTHER" id="PTHR23308">
    <property type="entry name" value="NUCLEAR INHIBITOR OF PROTEIN PHOSPHATASE-1"/>
    <property type="match status" value="1"/>
</dbReference>
<dbReference type="SMART" id="SM00240">
    <property type="entry name" value="FHA"/>
    <property type="match status" value="1"/>
</dbReference>
<evidence type="ECO:0000313" key="3">
    <source>
        <dbReference type="EMBL" id="KAK1663982.1"/>
    </source>
</evidence>
<feature type="region of interest" description="Disordered" evidence="1">
    <location>
        <begin position="701"/>
        <end position="831"/>
    </location>
</feature>
<comment type="caution">
    <text evidence="3">The sequence shown here is derived from an EMBL/GenBank/DDBJ whole genome shotgun (WGS) entry which is preliminary data.</text>
</comment>
<feature type="region of interest" description="Disordered" evidence="1">
    <location>
        <begin position="583"/>
        <end position="605"/>
    </location>
</feature>
<feature type="region of interest" description="Disordered" evidence="1">
    <location>
        <begin position="105"/>
        <end position="335"/>
    </location>
</feature>
<feature type="compositionally biased region" description="Basic and acidic residues" evidence="1">
    <location>
        <begin position="436"/>
        <end position="450"/>
    </location>
</feature>
<dbReference type="Gene3D" id="2.60.200.20">
    <property type="match status" value="1"/>
</dbReference>
<name>A0AAD8WIL3_LOLMU</name>
<evidence type="ECO:0000313" key="4">
    <source>
        <dbReference type="Proteomes" id="UP001231189"/>
    </source>
</evidence>
<gene>
    <name evidence="3" type="ORF">QYE76_052141</name>
</gene>
<dbReference type="AlphaFoldDB" id="A0AAD8WIL3"/>
<keyword evidence="4" id="KW-1185">Reference proteome</keyword>
<reference evidence="3" key="1">
    <citation type="submission" date="2023-07" db="EMBL/GenBank/DDBJ databases">
        <title>A chromosome-level genome assembly of Lolium multiflorum.</title>
        <authorList>
            <person name="Chen Y."/>
            <person name="Copetti D."/>
            <person name="Kolliker R."/>
            <person name="Studer B."/>
        </authorList>
    </citation>
    <scope>NUCLEOTIDE SEQUENCE</scope>
    <source>
        <strain evidence="3">02402/16</strain>
        <tissue evidence="3">Leaf</tissue>
    </source>
</reference>
<organism evidence="3 4">
    <name type="scientific">Lolium multiflorum</name>
    <name type="common">Italian ryegrass</name>
    <name type="synonym">Lolium perenne subsp. multiflorum</name>
    <dbReference type="NCBI Taxonomy" id="4521"/>
    <lineage>
        <taxon>Eukaryota</taxon>
        <taxon>Viridiplantae</taxon>
        <taxon>Streptophyta</taxon>
        <taxon>Embryophyta</taxon>
        <taxon>Tracheophyta</taxon>
        <taxon>Spermatophyta</taxon>
        <taxon>Magnoliopsida</taxon>
        <taxon>Liliopsida</taxon>
        <taxon>Poales</taxon>
        <taxon>Poaceae</taxon>
        <taxon>BOP clade</taxon>
        <taxon>Pooideae</taxon>
        <taxon>Poodae</taxon>
        <taxon>Poeae</taxon>
        <taxon>Poeae Chloroplast Group 2 (Poeae type)</taxon>
        <taxon>Loliodinae</taxon>
        <taxon>Loliinae</taxon>
        <taxon>Lolium</taxon>
    </lineage>
</organism>
<dbReference type="EMBL" id="JAUUTY010000003">
    <property type="protein sequence ID" value="KAK1663982.1"/>
    <property type="molecule type" value="Genomic_DNA"/>
</dbReference>
<evidence type="ECO:0000256" key="1">
    <source>
        <dbReference type="SAM" id="MobiDB-lite"/>
    </source>
</evidence>
<sequence length="845" mass="91080">MAAPPPVLTVAVEKGPRRGETRQCRAGAALRVGRVVKGNDLAVRDGGASQHHLVIEFAAGWAVSDLGTSNGTLLNGAPLAPSVPAPLSHGDMIKVGDSTVLAVSMAPDSDPNPVADPSQRRNAAAAAVEEEKPPAVTRRGRRNIKAVTAAEAPEAEKEEPDAAAVVMVEEKPPAVTRRGTRSKAPPVAEPLEVQKEEPDAAAVVVEEKPQVARRRGGRKKMAPGQMDETAESSQKKLAQGEQKKAPEPSEPENDDEEKEEVMVPTRRGSRRSVTEPPKPMEEENAPAVTRRGGRKRNVATIAPPPFPPKPKSVRGRGTRATASTTVLQEEQGGNELAASRAQTVNLLSPTAVEGGEEQKGFKVAAGDGGVELEDTAEALKLELPKGSANAAGAEPTGEMEDAAEVICHRRQKKLLEHHEPEKAGDETMVVTRRGGRKEVVEQSEPGKDEETTLVTRRGRGGRKKVAEQPETKKDVEQITVAPRRGGRKKASDQLEPEKDMEETTVVTRRAGQKKVVEQPELVKEDAEKEEVAPVLTRRGGRKKNALLVAPPSPELVKENDEKEESARVLTCRGGRKKNALLVAPPSLPLKTSSTRHRGRVTRASMTVKELEEELPAGRARAKLDASDTVAHVAAVQLIVEMEETSEAPRRGRQKKAIEPPKLEKEDEEKGDAIRVTRRRGQKKDAVVACHAGRKKDSTVIASLPLPPKTGAGRGHRRVTRTSARNNVLEEDAKAEQDEDEVTVPREQAGNLQIAMTVDGGEDREFKGAMGASEDDAPEGRDSAKHASSENRGKEDQGGTHCSSRVHSGSSGIPNTTSKYREDRKLKAYSTPFDVRLDRALKKYST</sequence>